<evidence type="ECO:0000256" key="1">
    <source>
        <dbReference type="SAM" id="MobiDB-lite"/>
    </source>
</evidence>
<evidence type="ECO:0008006" key="6">
    <source>
        <dbReference type="Google" id="ProtNLM"/>
    </source>
</evidence>
<sequence>MSHLLSTTKSILNRKSSKSTMPAVPRTPVTLAIIGCGQRGSAYAEYALRSPDFCKIVAIAEPRPKTRRRFADSHKVDNTLVFNTWQELHAASEETINTIGRRLADAVVVAVQDQMHKDVILAFSAQGYHLLCEKPMATSLEDIIEIEDAVSRAGTIFGMGHVMRYSPYSREITEYVRSGALGKLVNVVQVEPVGYFHFAHSYVRGNWRTEKDSSFTLMTKCCHDIDIICFWLSPSTPSRVSSFGSLQHFRKSSKPAEAGAATRCLDCPMEKDCAYSAKKIYLDAVSRGNTRWPVSPLVDGLPDIENVTHALRTGPYGICVYESPNDVCDQQVVNFEFSDGATASFTMIAYTSLICDRQVRLHFTNGEIVGDMRTFTVNDFRTGKRTTVTPKDEGGGHGGGDLGLIRAFVEAVRTGRQEALGTTLSEVVKSHMTVFAAEASRREGRVVDCVEFERSVREKVAAARSALAAAADESTTTTMNATSGSSVDDDSNKRPS</sequence>
<evidence type="ECO:0000313" key="5">
    <source>
        <dbReference type="Proteomes" id="UP001218188"/>
    </source>
</evidence>
<feature type="region of interest" description="Disordered" evidence="1">
    <location>
        <begin position="468"/>
        <end position="496"/>
    </location>
</feature>
<evidence type="ECO:0000313" key="4">
    <source>
        <dbReference type="EMBL" id="KAJ7047514.1"/>
    </source>
</evidence>
<gene>
    <name evidence="4" type="ORF">C8F04DRAFT_1059137</name>
</gene>
<dbReference type="SUPFAM" id="SSF55347">
    <property type="entry name" value="Glyceraldehyde-3-phosphate dehydrogenase-like, C-terminal domain"/>
    <property type="match status" value="1"/>
</dbReference>
<dbReference type="InterPro" id="IPR000683">
    <property type="entry name" value="Gfo/Idh/MocA-like_OxRdtase_N"/>
</dbReference>
<dbReference type="Pfam" id="PF02894">
    <property type="entry name" value="GFO_IDH_MocA_C"/>
    <property type="match status" value="1"/>
</dbReference>
<dbReference type="EMBL" id="JARJCM010000001">
    <property type="protein sequence ID" value="KAJ7047514.1"/>
    <property type="molecule type" value="Genomic_DNA"/>
</dbReference>
<dbReference type="PANTHER" id="PTHR43377">
    <property type="entry name" value="BILIVERDIN REDUCTASE A"/>
    <property type="match status" value="1"/>
</dbReference>
<protein>
    <recommendedName>
        <fullName evidence="6">Streptomycin biosynthesis protein StrI</fullName>
    </recommendedName>
</protein>
<accession>A0AAD6XJL9</accession>
<feature type="compositionally biased region" description="Polar residues" evidence="1">
    <location>
        <begin position="473"/>
        <end position="486"/>
    </location>
</feature>
<dbReference type="Pfam" id="PF01408">
    <property type="entry name" value="GFO_IDH_MocA"/>
    <property type="match status" value="1"/>
</dbReference>
<dbReference type="GO" id="GO:0000166">
    <property type="term" value="F:nucleotide binding"/>
    <property type="evidence" value="ECO:0007669"/>
    <property type="project" value="InterPro"/>
</dbReference>
<dbReference type="InterPro" id="IPR004104">
    <property type="entry name" value="Gfo/Idh/MocA-like_OxRdtase_C"/>
</dbReference>
<proteinExistence type="predicted"/>
<feature type="domain" description="Gfo/Idh/MocA-like oxidoreductase C-terminal" evidence="3">
    <location>
        <begin position="182"/>
        <end position="447"/>
    </location>
</feature>
<reference evidence="4" key="1">
    <citation type="submission" date="2023-03" db="EMBL/GenBank/DDBJ databases">
        <title>Massive genome expansion in bonnet fungi (Mycena s.s.) driven by repeated elements and novel gene families across ecological guilds.</title>
        <authorList>
            <consortium name="Lawrence Berkeley National Laboratory"/>
            <person name="Harder C.B."/>
            <person name="Miyauchi S."/>
            <person name="Viragh M."/>
            <person name="Kuo A."/>
            <person name="Thoen E."/>
            <person name="Andreopoulos B."/>
            <person name="Lu D."/>
            <person name="Skrede I."/>
            <person name="Drula E."/>
            <person name="Henrissat B."/>
            <person name="Morin E."/>
            <person name="Kohler A."/>
            <person name="Barry K."/>
            <person name="LaButti K."/>
            <person name="Morin E."/>
            <person name="Salamov A."/>
            <person name="Lipzen A."/>
            <person name="Mereny Z."/>
            <person name="Hegedus B."/>
            <person name="Baldrian P."/>
            <person name="Stursova M."/>
            <person name="Weitz H."/>
            <person name="Taylor A."/>
            <person name="Grigoriev I.V."/>
            <person name="Nagy L.G."/>
            <person name="Martin F."/>
            <person name="Kauserud H."/>
        </authorList>
    </citation>
    <scope>NUCLEOTIDE SEQUENCE</scope>
    <source>
        <strain evidence="4">CBHHK200</strain>
    </source>
</reference>
<evidence type="ECO:0000259" key="3">
    <source>
        <dbReference type="Pfam" id="PF02894"/>
    </source>
</evidence>
<organism evidence="4 5">
    <name type="scientific">Mycena alexandri</name>
    <dbReference type="NCBI Taxonomy" id="1745969"/>
    <lineage>
        <taxon>Eukaryota</taxon>
        <taxon>Fungi</taxon>
        <taxon>Dikarya</taxon>
        <taxon>Basidiomycota</taxon>
        <taxon>Agaricomycotina</taxon>
        <taxon>Agaricomycetes</taxon>
        <taxon>Agaricomycetidae</taxon>
        <taxon>Agaricales</taxon>
        <taxon>Marasmiineae</taxon>
        <taxon>Mycenaceae</taxon>
        <taxon>Mycena</taxon>
    </lineage>
</organism>
<feature type="domain" description="Gfo/Idh/MocA-like oxidoreductase N-terminal" evidence="2">
    <location>
        <begin position="31"/>
        <end position="161"/>
    </location>
</feature>
<dbReference type="AlphaFoldDB" id="A0AAD6XJL9"/>
<name>A0AAD6XJL9_9AGAR</name>
<dbReference type="PANTHER" id="PTHR43377:SF12">
    <property type="entry name" value="BINDING ROSSMANN FOLD OXIDOREDUCTASE, PUTATIVE (AFU_ORTHOLOGUE AFUA_3G11840)-RELATED"/>
    <property type="match status" value="1"/>
</dbReference>
<comment type="caution">
    <text evidence="4">The sequence shown here is derived from an EMBL/GenBank/DDBJ whole genome shotgun (WGS) entry which is preliminary data.</text>
</comment>
<dbReference type="Proteomes" id="UP001218188">
    <property type="component" value="Unassembled WGS sequence"/>
</dbReference>
<keyword evidence="5" id="KW-1185">Reference proteome</keyword>
<dbReference type="Gene3D" id="3.30.360.10">
    <property type="entry name" value="Dihydrodipicolinate Reductase, domain 2"/>
    <property type="match status" value="1"/>
</dbReference>
<dbReference type="InterPro" id="IPR051450">
    <property type="entry name" value="Gfo/Idh/MocA_Oxidoreductases"/>
</dbReference>
<dbReference type="Gene3D" id="3.40.50.720">
    <property type="entry name" value="NAD(P)-binding Rossmann-like Domain"/>
    <property type="match status" value="1"/>
</dbReference>
<dbReference type="SUPFAM" id="SSF51735">
    <property type="entry name" value="NAD(P)-binding Rossmann-fold domains"/>
    <property type="match status" value="1"/>
</dbReference>
<dbReference type="InterPro" id="IPR036291">
    <property type="entry name" value="NAD(P)-bd_dom_sf"/>
</dbReference>
<evidence type="ECO:0000259" key="2">
    <source>
        <dbReference type="Pfam" id="PF01408"/>
    </source>
</evidence>